<dbReference type="Gene3D" id="3.80.10.10">
    <property type="entry name" value="Ribonuclease Inhibitor"/>
    <property type="match status" value="2"/>
</dbReference>
<evidence type="ECO:0000313" key="2">
    <source>
        <dbReference type="EMBL" id="GBG84476.1"/>
    </source>
</evidence>
<organism evidence="2 3">
    <name type="scientific">Chara braunii</name>
    <name type="common">Braun's stonewort</name>
    <dbReference type="NCBI Taxonomy" id="69332"/>
    <lineage>
        <taxon>Eukaryota</taxon>
        <taxon>Viridiplantae</taxon>
        <taxon>Streptophyta</taxon>
        <taxon>Charophyceae</taxon>
        <taxon>Charales</taxon>
        <taxon>Characeae</taxon>
        <taxon>Chara</taxon>
    </lineage>
</organism>
<feature type="compositionally biased region" description="Polar residues" evidence="1">
    <location>
        <begin position="339"/>
        <end position="349"/>
    </location>
</feature>
<feature type="compositionally biased region" description="Basic and acidic residues" evidence="1">
    <location>
        <begin position="420"/>
        <end position="447"/>
    </location>
</feature>
<evidence type="ECO:0000256" key="1">
    <source>
        <dbReference type="SAM" id="MobiDB-lite"/>
    </source>
</evidence>
<feature type="compositionally biased region" description="Low complexity" evidence="1">
    <location>
        <begin position="736"/>
        <end position="751"/>
    </location>
</feature>
<dbReference type="Gramene" id="GBG84476">
    <property type="protein sequence ID" value="GBG84476"/>
    <property type="gene ID" value="CBR_g38760"/>
</dbReference>
<feature type="region of interest" description="Disordered" evidence="1">
    <location>
        <begin position="311"/>
        <end position="391"/>
    </location>
</feature>
<protein>
    <submittedName>
        <fullName evidence="2">Uncharacterized protein</fullName>
    </submittedName>
</protein>
<sequence length="930" mass="101078">MKTFGFGSFGRMGMRRRIVGFNEHIETIENIESTGTDESMGYKCLVFKFSYEDYHQQTSEFCKEEDEVLRDVHFAHKPVEWTPEFFRSAWWFGLGGDMPPLRTFWAIDPELLMCFYKQLVHETFMEHPNASGLTVERDHVYQHSSLLDGSTEAELLLGTLGELFTATDKAPFRHLRSIELRSVYFDAVFCSLENLCSFLVDPHCQIKVLSLVNCDLQPGAGYVLRDMLISNCSLTHFKPDCRFHSPEEKVELARGVAGSRSLQECFLMIISNTELRALADGLQVSEFREEQGGEEMPHYQNGAAETIELGTQAADSRHSSNFPEGRGGGEALPHPSDCAEQTTEQSTRVSDGLHSPEFPQGRGVGGGEAVAHPRNGATDGLHSPECPEERGADVVARPRNGAAEGLRFLAFPEVRGGEEVAHGRDRAAESIQRKIKPAKEDAAERRKGPIGQRAEAAKDAAAPAATVVGEVKGSGESQERSTQNSSLTWLLQRSLYGFRVLLRQVRAHRETHHDGGLADGGPRYVVKEQETGSGGVLPRKRVREIGEPRVEAAEDKTMAEDIAMTEMKVSTNTALAETAVIDTVMEETAVALPETLAQDVAVAEGGQVGGGEGCEEGSEGVPSNRVRQMGETAWAEGGEVGVEGCEGGEPSNRVGQTEEPREEAKLAATTAADHIAMAEIIVKKTGVIDMVMEETTGAETVVRETAVVETAVPGGGVVRGDEGLGAVAKTAVPGMTTTAETTAAERATTGAEVGGGEEEGAEREAQWADSGAQLGGAMTQRDALSTERFEACSLSSRVLRCAEQSTGLRKLFLRIGFLLIDEYGGVAESLSGLLRTNNSLRALTISWMDRGAISVENTFKIVEGLRENRRLEMLCFRGLPILPSHVADTPLRTQLQSILSQNQTLRSLTGLYGLESDKAVIRLLRGRPWP</sequence>
<feature type="region of interest" description="Disordered" evidence="1">
    <location>
        <begin position="736"/>
        <end position="760"/>
    </location>
</feature>
<feature type="region of interest" description="Disordered" evidence="1">
    <location>
        <begin position="640"/>
        <end position="659"/>
    </location>
</feature>
<comment type="caution">
    <text evidence="2">The sequence shown here is derived from an EMBL/GenBank/DDBJ whole genome shotgun (WGS) entry which is preliminary data.</text>
</comment>
<gene>
    <name evidence="2" type="ORF">CBR_g38760</name>
</gene>
<name>A0A388LQ69_CHABU</name>
<keyword evidence="3" id="KW-1185">Reference proteome</keyword>
<proteinExistence type="predicted"/>
<accession>A0A388LQ69</accession>
<dbReference type="InterPro" id="IPR032675">
    <property type="entry name" value="LRR_dom_sf"/>
</dbReference>
<dbReference type="SUPFAM" id="SSF52047">
    <property type="entry name" value="RNI-like"/>
    <property type="match status" value="2"/>
</dbReference>
<dbReference type="Proteomes" id="UP000265515">
    <property type="component" value="Unassembled WGS sequence"/>
</dbReference>
<dbReference type="AlphaFoldDB" id="A0A388LQ69"/>
<evidence type="ECO:0000313" key="3">
    <source>
        <dbReference type="Proteomes" id="UP000265515"/>
    </source>
</evidence>
<dbReference type="EMBL" id="BFEA01000477">
    <property type="protein sequence ID" value="GBG84476.1"/>
    <property type="molecule type" value="Genomic_DNA"/>
</dbReference>
<reference evidence="2 3" key="1">
    <citation type="journal article" date="2018" name="Cell">
        <title>The Chara Genome: Secondary Complexity and Implications for Plant Terrestrialization.</title>
        <authorList>
            <person name="Nishiyama T."/>
            <person name="Sakayama H."/>
            <person name="Vries J.D."/>
            <person name="Buschmann H."/>
            <person name="Saint-Marcoux D."/>
            <person name="Ullrich K.K."/>
            <person name="Haas F.B."/>
            <person name="Vanderstraeten L."/>
            <person name="Becker D."/>
            <person name="Lang D."/>
            <person name="Vosolsobe S."/>
            <person name="Rombauts S."/>
            <person name="Wilhelmsson P.K.I."/>
            <person name="Janitza P."/>
            <person name="Kern R."/>
            <person name="Heyl A."/>
            <person name="Rumpler F."/>
            <person name="Villalobos L.I.A.C."/>
            <person name="Clay J.M."/>
            <person name="Skokan R."/>
            <person name="Toyoda A."/>
            <person name="Suzuki Y."/>
            <person name="Kagoshima H."/>
            <person name="Schijlen E."/>
            <person name="Tajeshwar N."/>
            <person name="Catarino B."/>
            <person name="Hetherington A.J."/>
            <person name="Saltykova A."/>
            <person name="Bonnot C."/>
            <person name="Breuninger H."/>
            <person name="Symeonidi A."/>
            <person name="Radhakrishnan G.V."/>
            <person name="Van Nieuwerburgh F."/>
            <person name="Deforce D."/>
            <person name="Chang C."/>
            <person name="Karol K.G."/>
            <person name="Hedrich R."/>
            <person name="Ulvskov P."/>
            <person name="Glockner G."/>
            <person name="Delwiche C.F."/>
            <person name="Petrasek J."/>
            <person name="Van de Peer Y."/>
            <person name="Friml J."/>
            <person name="Beilby M."/>
            <person name="Dolan L."/>
            <person name="Kohara Y."/>
            <person name="Sugano S."/>
            <person name="Fujiyama A."/>
            <person name="Delaux P.-M."/>
            <person name="Quint M."/>
            <person name="TheiBen G."/>
            <person name="Hagemann M."/>
            <person name="Harholt J."/>
            <person name="Dunand C."/>
            <person name="Zachgo S."/>
            <person name="Langdale J."/>
            <person name="Maumus F."/>
            <person name="Straeten D.V.D."/>
            <person name="Gould S.B."/>
            <person name="Rensing S.A."/>
        </authorList>
    </citation>
    <scope>NUCLEOTIDE SEQUENCE [LARGE SCALE GENOMIC DNA]</scope>
    <source>
        <strain evidence="2 3">S276</strain>
    </source>
</reference>
<feature type="region of interest" description="Disordered" evidence="1">
    <location>
        <begin position="420"/>
        <end position="463"/>
    </location>
</feature>